<feature type="transmembrane region" description="Helical" evidence="1">
    <location>
        <begin position="17"/>
        <end position="35"/>
    </location>
</feature>
<reference evidence="2 3" key="1">
    <citation type="submission" date="2014-04" db="EMBL/GenBank/DDBJ databases">
        <authorList>
            <consortium name="DOE Joint Genome Institute"/>
            <person name="Kuo A."/>
            <person name="Kohler A."/>
            <person name="Jargeat P."/>
            <person name="Nagy L.G."/>
            <person name="Floudas D."/>
            <person name="Copeland A."/>
            <person name="Barry K.W."/>
            <person name="Cichocki N."/>
            <person name="Veneault-Fourrey C."/>
            <person name="LaButti K."/>
            <person name="Lindquist E.A."/>
            <person name="Lipzen A."/>
            <person name="Lundell T."/>
            <person name="Morin E."/>
            <person name="Murat C."/>
            <person name="Sun H."/>
            <person name="Tunlid A."/>
            <person name="Henrissat B."/>
            <person name="Grigoriev I.V."/>
            <person name="Hibbett D.S."/>
            <person name="Martin F."/>
            <person name="Nordberg H.P."/>
            <person name="Cantor M.N."/>
            <person name="Hua S.X."/>
        </authorList>
    </citation>
    <scope>NUCLEOTIDE SEQUENCE [LARGE SCALE GENOMIC DNA]</scope>
    <source>
        <strain evidence="2 3">Ve08.2h10</strain>
    </source>
</reference>
<evidence type="ECO:0000256" key="1">
    <source>
        <dbReference type="SAM" id="Phobius"/>
    </source>
</evidence>
<evidence type="ECO:0000313" key="3">
    <source>
        <dbReference type="Proteomes" id="UP000054538"/>
    </source>
</evidence>
<proteinExistence type="predicted"/>
<accession>A0A0D0E6A7</accession>
<dbReference type="EMBL" id="KN824833">
    <property type="protein sequence ID" value="KIL00447.1"/>
    <property type="molecule type" value="Genomic_DNA"/>
</dbReference>
<keyword evidence="1" id="KW-0812">Transmembrane</keyword>
<keyword evidence="3" id="KW-1185">Reference proteome</keyword>
<dbReference type="HOGENOM" id="CLU_1797093_0_0_1"/>
<evidence type="ECO:0000313" key="2">
    <source>
        <dbReference type="EMBL" id="KIL00447.1"/>
    </source>
</evidence>
<gene>
    <name evidence="2" type="ORF">PAXRUDRAFT_216377</name>
</gene>
<keyword evidence="1" id="KW-0472">Membrane</keyword>
<dbReference type="AlphaFoldDB" id="A0A0D0E6A7"/>
<name>A0A0D0E6A7_9AGAM</name>
<reference evidence="3" key="2">
    <citation type="submission" date="2015-01" db="EMBL/GenBank/DDBJ databases">
        <title>Evolutionary Origins and Diversification of the Mycorrhizal Mutualists.</title>
        <authorList>
            <consortium name="DOE Joint Genome Institute"/>
            <consortium name="Mycorrhizal Genomics Consortium"/>
            <person name="Kohler A."/>
            <person name="Kuo A."/>
            <person name="Nagy L.G."/>
            <person name="Floudas D."/>
            <person name="Copeland A."/>
            <person name="Barry K.W."/>
            <person name="Cichocki N."/>
            <person name="Veneault-Fourrey C."/>
            <person name="LaButti K."/>
            <person name="Lindquist E.A."/>
            <person name="Lipzen A."/>
            <person name="Lundell T."/>
            <person name="Morin E."/>
            <person name="Murat C."/>
            <person name="Riley R."/>
            <person name="Ohm R."/>
            <person name="Sun H."/>
            <person name="Tunlid A."/>
            <person name="Henrissat B."/>
            <person name="Grigoriev I.V."/>
            <person name="Hibbett D.S."/>
            <person name="Martin F."/>
        </authorList>
    </citation>
    <scope>NUCLEOTIDE SEQUENCE [LARGE SCALE GENOMIC DNA]</scope>
    <source>
        <strain evidence="3">Ve08.2h10</strain>
    </source>
</reference>
<protein>
    <submittedName>
        <fullName evidence="2">Uncharacterized protein</fullName>
    </submittedName>
</protein>
<dbReference type="InParanoid" id="A0A0D0E6A7"/>
<keyword evidence="1" id="KW-1133">Transmembrane helix</keyword>
<sequence length="144" mass="16195">MEISHRLLFKIRGYPDIYLANLLLTILIVIFYSDLFQGGSITGQLGYGGETSLRGSATSLSFEFPVNEPIVFAACVNTFLMPWKLQRHDSVIRACRWGQFDTSTLENMLKAKTPVDSTTKYRTSFLTGSASNDRLPQAYQQQLS</sequence>
<organism evidence="2 3">
    <name type="scientific">Paxillus rubicundulus Ve08.2h10</name>
    <dbReference type="NCBI Taxonomy" id="930991"/>
    <lineage>
        <taxon>Eukaryota</taxon>
        <taxon>Fungi</taxon>
        <taxon>Dikarya</taxon>
        <taxon>Basidiomycota</taxon>
        <taxon>Agaricomycotina</taxon>
        <taxon>Agaricomycetes</taxon>
        <taxon>Agaricomycetidae</taxon>
        <taxon>Boletales</taxon>
        <taxon>Paxilineae</taxon>
        <taxon>Paxillaceae</taxon>
        <taxon>Paxillus</taxon>
    </lineage>
</organism>
<dbReference type="Proteomes" id="UP000054538">
    <property type="component" value="Unassembled WGS sequence"/>
</dbReference>